<evidence type="ECO:0000313" key="13">
    <source>
        <dbReference type="EMBL" id="XBS55525.1"/>
    </source>
</evidence>
<dbReference type="PROSITE" id="PS00759">
    <property type="entry name" value="ARGE_DAPE_CPG2_2"/>
    <property type="match status" value="1"/>
</dbReference>
<dbReference type="EC" id="3.4.11.4" evidence="9"/>
<dbReference type="PIRSF" id="PIRSF037215">
    <property type="entry name" value="Peptidase_M20B"/>
    <property type="match status" value="1"/>
</dbReference>
<dbReference type="Gene3D" id="3.30.70.360">
    <property type="match status" value="1"/>
</dbReference>
<gene>
    <name evidence="9 13" type="primary">pepT</name>
    <name evidence="13" type="ORF">ABFV83_06965</name>
</gene>
<evidence type="ECO:0000256" key="11">
    <source>
        <dbReference type="PIRSR" id="PIRSR037215-2"/>
    </source>
</evidence>
<feature type="domain" description="Peptidase M20 dimerisation" evidence="12">
    <location>
        <begin position="207"/>
        <end position="310"/>
    </location>
</feature>
<dbReference type="GO" id="GO:0005829">
    <property type="term" value="C:cytosol"/>
    <property type="evidence" value="ECO:0007669"/>
    <property type="project" value="TreeGrafter"/>
</dbReference>
<proteinExistence type="inferred from homology"/>
<dbReference type="NCBIfam" id="TIGR01882">
    <property type="entry name" value="peptidase-T"/>
    <property type="match status" value="1"/>
</dbReference>
<evidence type="ECO:0000256" key="10">
    <source>
        <dbReference type="PIRSR" id="PIRSR037215-1"/>
    </source>
</evidence>
<dbReference type="PANTHER" id="PTHR42994:SF1">
    <property type="entry name" value="PEPTIDASE T"/>
    <property type="match status" value="1"/>
</dbReference>
<keyword evidence="4 9" id="KW-0645">Protease</keyword>
<name>A0AAU7PTI4_9FIRM</name>
<evidence type="ECO:0000256" key="1">
    <source>
        <dbReference type="ARBA" id="ARBA00000870"/>
    </source>
</evidence>
<comment type="subcellular location">
    <subcellularLocation>
        <location evidence="9">Cytoplasm</location>
    </subcellularLocation>
</comment>
<dbReference type="RefSeq" id="WP_349948189.1">
    <property type="nucleotide sequence ID" value="NZ_CP157940.1"/>
</dbReference>
<comment type="similarity">
    <text evidence="2 9">Belongs to the peptidase M20B family.</text>
</comment>
<keyword evidence="8 9" id="KW-0482">Metalloprotease</keyword>
<dbReference type="InterPro" id="IPR010161">
    <property type="entry name" value="Peptidase_M20B"/>
</dbReference>
<dbReference type="NCBIfam" id="NF003976">
    <property type="entry name" value="PRK05469.1"/>
    <property type="match status" value="1"/>
</dbReference>
<feature type="binding site" evidence="9 11">
    <location>
        <position position="141"/>
    </location>
    <ligand>
        <name>Zn(2+)</name>
        <dbReference type="ChEBI" id="CHEBI:29105"/>
        <label>1</label>
    </ligand>
</feature>
<evidence type="ECO:0000256" key="4">
    <source>
        <dbReference type="ARBA" id="ARBA00022670"/>
    </source>
</evidence>
<feature type="active site" evidence="9 10">
    <location>
        <position position="80"/>
    </location>
</feature>
<dbReference type="InterPro" id="IPR002933">
    <property type="entry name" value="Peptidase_M20"/>
</dbReference>
<dbReference type="InterPro" id="IPR001261">
    <property type="entry name" value="ArgE/DapE_CS"/>
</dbReference>
<keyword evidence="3 9" id="KW-0031">Aminopeptidase</keyword>
<evidence type="ECO:0000256" key="5">
    <source>
        <dbReference type="ARBA" id="ARBA00022723"/>
    </source>
</evidence>
<keyword evidence="9" id="KW-0963">Cytoplasm</keyword>
<evidence type="ECO:0000259" key="12">
    <source>
        <dbReference type="Pfam" id="PF07687"/>
    </source>
</evidence>
<evidence type="ECO:0000256" key="9">
    <source>
        <dbReference type="HAMAP-Rule" id="MF_00550"/>
    </source>
</evidence>
<feature type="active site" description="Proton acceptor" evidence="9 10">
    <location>
        <position position="175"/>
    </location>
</feature>
<dbReference type="NCBIfam" id="NF009920">
    <property type="entry name" value="PRK13381.1"/>
    <property type="match status" value="1"/>
</dbReference>
<dbReference type="PROSITE" id="PS00758">
    <property type="entry name" value="ARGE_DAPE_CPG2_1"/>
    <property type="match status" value="1"/>
</dbReference>
<dbReference type="GO" id="GO:0008237">
    <property type="term" value="F:metallopeptidase activity"/>
    <property type="evidence" value="ECO:0007669"/>
    <property type="project" value="UniProtKB-KW"/>
</dbReference>
<reference evidence="13" key="1">
    <citation type="submission" date="2024-06" db="EMBL/GenBank/DDBJ databases">
        <title>Lacrimispora cavernae sp. nov., a novel anaerobe isolated from bat guano pile inside a cave.</title>
        <authorList>
            <person name="Miller S.L."/>
            <person name="Lu N."/>
            <person name="King J."/>
            <person name="Sankaranarayanan K."/>
            <person name="Lawson P.A."/>
        </authorList>
    </citation>
    <scope>NUCLEOTIDE SEQUENCE</scope>
    <source>
        <strain evidence="13">BS-2</strain>
    </source>
</reference>
<dbReference type="InterPro" id="IPR036264">
    <property type="entry name" value="Bact_exopeptidase_dim_dom"/>
</dbReference>
<feature type="binding site" evidence="9 11">
    <location>
        <position position="198"/>
    </location>
    <ligand>
        <name>Zn(2+)</name>
        <dbReference type="ChEBI" id="CHEBI:29105"/>
        <label>1</label>
    </ligand>
</feature>
<sequence>MSQVLDNFLKYISFDTQSKEDMEAVPSTEKQRVLAMELVSQLKAMKAENVTVDEHSYVYATIPATTDKAVPVLGFIAHMDTAPAYSGEGVKPQIVKNYDGGDILMNKETGLIMKTSDFPDLLKYKGQDIITTDGTTLLGADDKAGVAEIMAMAEHLLSHPEIPHGIIRIGFTPDEEVGRGADFFDVKGFGADVAYTVDGGGLGELEYENFNAASARVIVHGSSIHPGSSKGRMRNALLMAMEFHNMLPSAENPMYTEGYEGFYHLDSMCGTVEEARMDYIIRDHSKERFEEKKAFMERVAEYLNSRYLPGTIDLTLKDSYYNMKEKIQPHMYLIDIAKASMEDIGIEPMVTPIRGGTDGARLSYEGLPCPNLCTGGYNFHGKFEFIPVQSMEKVVELLLKIVEKFAEKE</sequence>
<keyword evidence="6 9" id="KW-0378">Hydrolase</keyword>
<dbReference type="SUPFAM" id="SSF55031">
    <property type="entry name" value="Bacterial exopeptidase dimerisation domain"/>
    <property type="match status" value="1"/>
</dbReference>
<feature type="binding site" evidence="9 11">
    <location>
        <position position="380"/>
    </location>
    <ligand>
        <name>Zn(2+)</name>
        <dbReference type="ChEBI" id="CHEBI:29105"/>
        <label>2</label>
    </ligand>
</feature>
<dbReference type="GO" id="GO:0045148">
    <property type="term" value="F:tripeptide aminopeptidase activity"/>
    <property type="evidence" value="ECO:0007669"/>
    <property type="project" value="UniProtKB-UniRule"/>
</dbReference>
<dbReference type="Gene3D" id="3.40.630.10">
    <property type="entry name" value="Zn peptidases"/>
    <property type="match status" value="1"/>
</dbReference>
<evidence type="ECO:0000256" key="8">
    <source>
        <dbReference type="ARBA" id="ARBA00023049"/>
    </source>
</evidence>
<feature type="binding site" evidence="9 11">
    <location>
        <position position="78"/>
    </location>
    <ligand>
        <name>Zn(2+)</name>
        <dbReference type="ChEBI" id="CHEBI:29105"/>
        <label>1</label>
    </ligand>
</feature>
<dbReference type="SUPFAM" id="SSF53187">
    <property type="entry name" value="Zn-dependent exopeptidases"/>
    <property type="match status" value="1"/>
</dbReference>
<comment type="function">
    <text evidence="9">Cleaves the N-terminal amino acid of tripeptides.</text>
</comment>
<dbReference type="PANTHER" id="PTHR42994">
    <property type="entry name" value="PEPTIDASE T"/>
    <property type="match status" value="1"/>
</dbReference>
<evidence type="ECO:0000256" key="2">
    <source>
        <dbReference type="ARBA" id="ARBA00009692"/>
    </source>
</evidence>
<dbReference type="GO" id="GO:0043171">
    <property type="term" value="P:peptide catabolic process"/>
    <property type="evidence" value="ECO:0007669"/>
    <property type="project" value="UniProtKB-UniRule"/>
</dbReference>
<dbReference type="AlphaFoldDB" id="A0AAU7PTI4"/>
<comment type="catalytic activity">
    <reaction evidence="1 9">
        <text>Release of the N-terminal residue from a tripeptide.</text>
        <dbReference type="EC" id="3.4.11.4"/>
    </reaction>
</comment>
<comment type="cofactor">
    <cofactor evidence="9 11">
        <name>Zn(2+)</name>
        <dbReference type="ChEBI" id="CHEBI:29105"/>
    </cofactor>
    <text evidence="9 11">Binds 2 Zn(2+) ions per subunit.</text>
</comment>
<accession>A0AAU7PTI4</accession>
<dbReference type="InterPro" id="IPR011650">
    <property type="entry name" value="Peptidase_M20_dimer"/>
</dbReference>
<keyword evidence="5 9" id="KW-0479">Metal-binding</keyword>
<dbReference type="GO" id="GO:0008270">
    <property type="term" value="F:zinc ion binding"/>
    <property type="evidence" value="ECO:0007669"/>
    <property type="project" value="UniProtKB-UniRule"/>
</dbReference>
<dbReference type="GO" id="GO:0006508">
    <property type="term" value="P:proteolysis"/>
    <property type="evidence" value="ECO:0007669"/>
    <property type="project" value="UniProtKB-UniRule"/>
</dbReference>
<dbReference type="EMBL" id="CP157940">
    <property type="protein sequence ID" value="XBS55525.1"/>
    <property type="molecule type" value="Genomic_DNA"/>
</dbReference>
<dbReference type="HAMAP" id="MF_00550">
    <property type="entry name" value="Aminopeptidase_M20"/>
    <property type="match status" value="1"/>
</dbReference>
<organism evidence="13">
    <name type="scientific">Lacrimispora sp. BS-2</name>
    <dbReference type="NCBI Taxonomy" id="3151850"/>
    <lineage>
        <taxon>Bacteria</taxon>
        <taxon>Bacillati</taxon>
        <taxon>Bacillota</taxon>
        <taxon>Clostridia</taxon>
        <taxon>Lachnospirales</taxon>
        <taxon>Lachnospiraceae</taxon>
        <taxon>Lacrimispora</taxon>
    </lineage>
</organism>
<feature type="binding site" evidence="9 11">
    <location>
        <position position="176"/>
    </location>
    <ligand>
        <name>Zn(2+)</name>
        <dbReference type="ChEBI" id="CHEBI:29105"/>
        <label>2</label>
    </ligand>
</feature>
<protein>
    <recommendedName>
        <fullName evidence="9">Peptidase T</fullName>
        <ecNumber evidence="9">3.4.11.4</ecNumber>
    </recommendedName>
    <alternativeName>
        <fullName evidence="9">Aminotripeptidase</fullName>
        <shortName evidence="9">Tripeptidase</shortName>
    </alternativeName>
    <alternativeName>
        <fullName evidence="9">Tripeptide aminopeptidase</fullName>
    </alternativeName>
</protein>
<dbReference type="Pfam" id="PF07687">
    <property type="entry name" value="M20_dimer"/>
    <property type="match status" value="1"/>
</dbReference>
<dbReference type="CDD" id="cd03892">
    <property type="entry name" value="M20_peptT"/>
    <property type="match status" value="1"/>
</dbReference>
<dbReference type="Pfam" id="PF01546">
    <property type="entry name" value="Peptidase_M20"/>
    <property type="match status" value="1"/>
</dbReference>
<evidence type="ECO:0000256" key="3">
    <source>
        <dbReference type="ARBA" id="ARBA00022438"/>
    </source>
</evidence>
<evidence type="ECO:0000256" key="6">
    <source>
        <dbReference type="ARBA" id="ARBA00022801"/>
    </source>
</evidence>
<keyword evidence="7 9" id="KW-0862">Zinc</keyword>
<feature type="binding site" evidence="9 11">
    <location>
        <position position="141"/>
    </location>
    <ligand>
        <name>Zn(2+)</name>
        <dbReference type="ChEBI" id="CHEBI:29105"/>
        <label>2</label>
    </ligand>
</feature>
<evidence type="ECO:0000256" key="7">
    <source>
        <dbReference type="ARBA" id="ARBA00022833"/>
    </source>
</evidence>